<accession>A0A0F9LZU4</accession>
<proteinExistence type="predicted"/>
<protein>
    <submittedName>
        <fullName evidence="1">Uncharacterized protein</fullName>
    </submittedName>
</protein>
<sequence>MKIDSFYNDFDAWLSSHDAPLAALISKQQSGLIDRNGHEYGLIAIGLDETSWFIYCGQYDIIKDEE</sequence>
<reference evidence="1" key="1">
    <citation type="journal article" date="2015" name="Nature">
        <title>Complex archaea that bridge the gap between prokaryotes and eukaryotes.</title>
        <authorList>
            <person name="Spang A."/>
            <person name="Saw J.H."/>
            <person name="Jorgensen S.L."/>
            <person name="Zaremba-Niedzwiedzka K."/>
            <person name="Martijn J."/>
            <person name="Lind A.E."/>
            <person name="van Eijk R."/>
            <person name="Schleper C."/>
            <person name="Guy L."/>
            <person name="Ettema T.J."/>
        </authorList>
    </citation>
    <scope>NUCLEOTIDE SEQUENCE</scope>
</reference>
<evidence type="ECO:0000313" key="1">
    <source>
        <dbReference type="EMBL" id="KKM69940.1"/>
    </source>
</evidence>
<dbReference type="EMBL" id="LAZR01009906">
    <property type="protein sequence ID" value="KKM69940.1"/>
    <property type="molecule type" value="Genomic_DNA"/>
</dbReference>
<gene>
    <name evidence="1" type="ORF">LCGC14_1445660</name>
</gene>
<comment type="caution">
    <text evidence="1">The sequence shown here is derived from an EMBL/GenBank/DDBJ whole genome shotgun (WGS) entry which is preliminary data.</text>
</comment>
<organism evidence="1">
    <name type="scientific">marine sediment metagenome</name>
    <dbReference type="NCBI Taxonomy" id="412755"/>
    <lineage>
        <taxon>unclassified sequences</taxon>
        <taxon>metagenomes</taxon>
        <taxon>ecological metagenomes</taxon>
    </lineage>
</organism>
<name>A0A0F9LZU4_9ZZZZ</name>
<dbReference type="AlphaFoldDB" id="A0A0F9LZU4"/>